<dbReference type="InterPro" id="IPR050115">
    <property type="entry name" value="Proteasome_alpha"/>
</dbReference>
<evidence type="ECO:0000256" key="6">
    <source>
        <dbReference type="ARBA" id="ARBA00022942"/>
    </source>
</evidence>
<evidence type="ECO:0000256" key="8">
    <source>
        <dbReference type="PROSITE-ProRule" id="PRU00808"/>
    </source>
</evidence>
<comment type="caution">
    <text evidence="10">The sequence shown here is derived from an EMBL/GenBank/DDBJ whole genome shotgun (WGS) entry which is preliminary data.</text>
</comment>
<comment type="similarity">
    <text evidence="8">Belongs to the peptidase T1A family.</text>
</comment>
<comment type="function">
    <text evidence="1">The proteasome is a multicatalytic proteinase complex which is characterized by its ability to cleave peptides with Arg, Phe, Tyr, Leu, and Glu adjacent to the leaving group at neutral or slightly basic pH. The proteasome has an ATP-dependent proteolytic activity.</text>
</comment>
<dbReference type="Pfam" id="PF00227">
    <property type="entry name" value="Proteasome"/>
    <property type="match status" value="1"/>
</dbReference>
<dbReference type="GO" id="GO:0005737">
    <property type="term" value="C:cytoplasm"/>
    <property type="evidence" value="ECO:0007669"/>
    <property type="project" value="UniProtKB-SubCell"/>
</dbReference>
<keyword evidence="5" id="KW-0963">Cytoplasm</keyword>
<evidence type="ECO:0000256" key="4">
    <source>
        <dbReference type="ARBA" id="ARBA00021338"/>
    </source>
</evidence>
<dbReference type="Gene3D" id="3.60.20.10">
    <property type="entry name" value="Glutamine Phosphoribosylpyrophosphate, subunit 1, domain 1"/>
    <property type="match status" value="1"/>
</dbReference>
<dbReference type="SMART" id="SM00948">
    <property type="entry name" value="Proteasome_A_N"/>
    <property type="match status" value="1"/>
</dbReference>
<dbReference type="GO" id="GO:0005634">
    <property type="term" value="C:nucleus"/>
    <property type="evidence" value="ECO:0007669"/>
    <property type="project" value="UniProtKB-SubCell"/>
</dbReference>
<dbReference type="CDD" id="cd03751">
    <property type="entry name" value="proteasome_alpha_type_3"/>
    <property type="match status" value="1"/>
</dbReference>
<dbReference type="Pfam" id="PF10584">
    <property type="entry name" value="Proteasome_A_N"/>
    <property type="match status" value="1"/>
</dbReference>
<protein>
    <recommendedName>
        <fullName evidence="4">Proteasome subunit alpha type-3</fullName>
    </recommendedName>
</protein>
<evidence type="ECO:0000259" key="9">
    <source>
        <dbReference type="SMART" id="SM00948"/>
    </source>
</evidence>
<dbReference type="SUPFAM" id="SSF56235">
    <property type="entry name" value="N-terminal nucleophile aminohydrolases (Ntn hydrolases)"/>
    <property type="match status" value="1"/>
</dbReference>
<dbReference type="AlphaFoldDB" id="A0A150GMA8"/>
<evidence type="ECO:0000313" key="10">
    <source>
        <dbReference type="EMBL" id="KXZ50979.1"/>
    </source>
</evidence>
<sequence length="256" mass="28033">MSGIGTGYDLSSTTYSPDGKIFQTEYAQKAVDNSGTVLGLRCKDGVVLACEKLVLSKLLVEGSNRRVHNIDRHVGVAAAGLAPDGRMVANRACEEAASYKRVYGEPISGHVLAERIGSYVHMFNLYWSLRPYGATMLMAVYDKNGPALYGIDPSGSSLRYYGTAVGKARQAAKNEIEKLKLSEMSAREAVMEAVRILHKVHDEDGKKFELEVSWICDESGKEHRRVPAELLDEAERRAKAAMEESDMWVVAGRGGS</sequence>
<dbReference type="GO" id="GO:0006511">
    <property type="term" value="P:ubiquitin-dependent protein catabolic process"/>
    <property type="evidence" value="ECO:0007669"/>
    <property type="project" value="InterPro"/>
</dbReference>
<dbReference type="EMBL" id="LSYV01000015">
    <property type="protein sequence ID" value="KXZ50979.1"/>
    <property type="molecule type" value="Genomic_DNA"/>
</dbReference>
<evidence type="ECO:0000256" key="3">
    <source>
        <dbReference type="ARBA" id="ARBA00004496"/>
    </source>
</evidence>
<dbReference type="PROSITE" id="PS51475">
    <property type="entry name" value="PROTEASOME_ALPHA_2"/>
    <property type="match status" value="1"/>
</dbReference>
<evidence type="ECO:0000256" key="1">
    <source>
        <dbReference type="ARBA" id="ARBA00002000"/>
    </source>
</evidence>
<feature type="domain" description="Proteasome alpha-type subunits" evidence="9">
    <location>
        <begin position="8"/>
        <end position="30"/>
    </location>
</feature>
<reference evidence="11" key="1">
    <citation type="journal article" date="2016" name="Nat. Commun.">
        <title>The Gonium pectorale genome demonstrates co-option of cell cycle regulation during the evolution of multicellularity.</title>
        <authorList>
            <person name="Hanschen E.R."/>
            <person name="Marriage T.N."/>
            <person name="Ferris P.J."/>
            <person name="Hamaji T."/>
            <person name="Toyoda A."/>
            <person name="Fujiyama A."/>
            <person name="Neme R."/>
            <person name="Noguchi H."/>
            <person name="Minakuchi Y."/>
            <person name="Suzuki M."/>
            <person name="Kawai-Toyooka H."/>
            <person name="Smith D.R."/>
            <person name="Sparks H."/>
            <person name="Anderson J."/>
            <person name="Bakaric R."/>
            <person name="Luria V."/>
            <person name="Karger A."/>
            <person name="Kirschner M.W."/>
            <person name="Durand P.M."/>
            <person name="Michod R.E."/>
            <person name="Nozaki H."/>
            <person name="Olson B.J."/>
        </authorList>
    </citation>
    <scope>NUCLEOTIDE SEQUENCE [LARGE SCALE GENOMIC DNA]</scope>
    <source>
        <strain evidence="11">NIES-2863</strain>
    </source>
</reference>
<dbReference type="STRING" id="33097.A0A150GMA8"/>
<comment type="subcellular location">
    <subcellularLocation>
        <location evidence="3">Cytoplasm</location>
    </subcellularLocation>
    <subcellularLocation>
        <location evidence="2">Nucleus</location>
    </subcellularLocation>
</comment>
<keyword evidence="6 8" id="KW-0647">Proteasome</keyword>
<dbReference type="GO" id="GO:0019773">
    <property type="term" value="C:proteasome core complex, alpha-subunit complex"/>
    <property type="evidence" value="ECO:0007669"/>
    <property type="project" value="UniProtKB-UniRule"/>
</dbReference>
<dbReference type="FunFam" id="3.60.20.10:FF:000007">
    <property type="entry name" value="Proteasome subunit alpha type"/>
    <property type="match status" value="1"/>
</dbReference>
<evidence type="ECO:0000256" key="5">
    <source>
        <dbReference type="ARBA" id="ARBA00022490"/>
    </source>
</evidence>
<evidence type="ECO:0000256" key="2">
    <source>
        <dbReference type="ARBA" id="ARBA00004123"/>
    </source>
</evidence>
<name>A0A150GMA8_GONPE</name>
<gene>
    <name evidence="10" type="ORF">GPECTOR_14g221</name>
</gene>
<proteinExistence type="inferred from homology"/>
<keyword evidence="11" id="KW-1185">Reference proteome</keyword>
<dbReference type="Proteomes" id="UP000075714">
    <property type="component" value="Unassembled WGS sequence"/>
</dbReference>
<dbReference type="PANTHER" id="PTHR11599">
    <property type="entry name" value="PROTEASOME SUBUNIT ALPHA/BETA"/>
    <property type="match status" value="1"/>
</dbReference>
<keyword evidence="7" id="KW-0539">Nucleus</keyword>
<organism evidence="10 11">
    <name type="scientific">Gonium pectorale</name>
    <name type="common">Green alga</name>
    <dbReference type="NCBI Taxonomy" id="33097"/>
    <lineage>
        <taxon>Eukaryota</taxon>
        <taxon>Viridiplantae</taxon>
        <taxon>Chlorophyta</taxon>
        <taxon>core chlorophytes</taxon>
        <taxon>Chlorophyceae</taxon>
        <taxon>CS clade</taxon>
        <taxon>Chlamydomonadales</taxon>
        <taxon>Volvocaceae</taxon>
        <taxon>Gonium</taxon>
    </lineage>
</organism>
<dbReference type="OrthoDB" id="431557at2759"/>
<evidence type="ECO:0000313" key="11">
    <source>
        <dbReference type="Proteomes" id="UP000075714"/>
    </source>
</evidence>
<dbReference type="InterPro" id="IPR000426">
    <property type="entry name" value="Proteasome_asu_N"/>
</dbReference>
<accession>A0A150GMA8</accession>
<evidence type="ECO:0000256" key="7">
    <source>
        <dbReference type="ARBA" id="ARBA00023242"/>
    </source>
</evidence>
<dbReference type="InterPro" id="IPR023332">
    <property type="entry name" value="Proteasome_alpha-type"/>
</dbReference>
<dbReference type="InterPro" id="IPR001353">
    <property type="entry name" value="Proteasome_sua/b"/>
</dbReference>
<dbReference type="InterPro" id="IPR029055">
    <property type="entry name" value="Ntn_hydrolases_N"/>
</dbReference>